<dbReference type="OMA" id="HRIPKAP"/>
<evidence type="ECO:0000256" key="4">
    <source>
        <dbReference type="ARBA" id="ARBA00029452"/>
    </source>
</evidence>
<protein>
    <submittedName>
        <fullName evidence="7">Protein phosphatase 1, regulatory subunit 35</fullName>
    </submittedName>
</protein>
<dbReference type="GO" id="GO:0019902">
    <property type="term" value="F:phosphatase binding"/>
    <property type="evidence" value="ECO:0007669"/>
    <property type="project" value="InterPro"/>
</dbReference>
<keyword evidence="8" id="KW-1185">Reference proteome</keyword>
<dbReference type="GO" id="GO:1903724">
    <property type="term" value="P:positive regulation of centriole elongation"/>
    <property type="evidence" value="ECO:0007669"/>
    <property type="project" value="TreeGrafter"/>
</dbReference>
<reference evidence="7" key="1">
    <citation type="submission" date="2025-08" db="UniProtKB">
        <authorList>
            <consortium name="Ensembl"/>
        </authorList>
    </citation>
    <scope>IDENTIFICATION</scope>
</reference>
<proteinExistence type="inferred from homology"/>
<comment type="similarity">
    <text evidence="4">Belongs to the PPP1R35 family.</text>
</comment>
<evidence type="ECO:0000256" key="1">
    <source>
        <dbReference type="ARBA" id="ARBA00004114"/>
    </source>
</evidence>
<dbReference type="PANTHER" id="PTHR28625:SF1">
    <property type="entry name" value="PROTEIN PHOSPHATASE 1 REGULATORY SUBUNIT 35"/>
    <property type="match status" value="1"/>
</dbReference>
<accession>A0A674DLH9</accession>
<keyword evidence="2" id="KW-0963">Cytoplasm</keyword>
<dbReference type="GO" id="GO:0045724">
    <property type="term" value="P:positive regulation of cilium assembly"/>
    <property type="evidence" value="ECO:0007669"/>
    <property type="project" value="TreeGrafter"/>
</dbReference>
<evidence type="ECO:0000259" key="6">
    <source>
        <dbReference type="Pfam" id="PF15503"/>
    </source>
</evidence>
<dbReference type="InterPro" id="IPR033590">
    <property type="entry name" value="PPP1R35"/>
</dbReference>
<dbReference type="Pfam" id="PF15503">
    <property type="entry name" value="PPP1R35_C"/>
    <property type="match status" value="1"/>
</dbReference>
<gene>
    <name evidence="7" type="primary">LOC115177175</name>
</gene>
<dbReference type="GO" id="GO:0005814">
    <property type="term" value="C:centriole"/>
    <property type="evidence" value="ECO:0007669"/>
    <property type="project" value="UniProtKB-SubCell"/>
</dbReference>
<name>A0A674DLH9_SALTR</name>
<dbReference type="AlphaFoldDB" id="A0A674DLH9"/>
<dbReference type="GeneTree" id="ENSGT00940000167671"/>
<sequence>MARVGPLQQRPLAGCSDPDIRLVPLPAPVPLVPASLLRCPELDLSLPLSPDPPRPNPASLLRGRRHRQVRFASEEPVVVTLIAEPSKDPPPWQCPGHSSSYSKGKRLHGGDLRWRARSTTNEEAPCEERGGSLPEGAELNTTLALRAELDNVAGAEFNSQKAVQEQLQKSDRTKNSISARATEGVNVPPSQHLYRALVSVNVEEEELISQALRDRLQLVSPTCSHGNKKEDSPDLQVFFRGDLLREKPLLPGDEITIPRPQPIPRPADTTFDLYHRHMLGVKCLLAGPNQQCHF</sequence>
<dbReference type="PANTHER" id="PTHR28625">
    <property type="entry name" value="PROTEIN PHOSPHATASE 1 REGULATORY SUBUNIT 35"/>
    <property type="match status" value="1"/>
</dbReference>
<organism evidence="7 8">
    <name type="scientific">Salmo trutta</name>
    <name type="common">Brown trout</name>
    <dbReference type="NCBI Taxonomy" id="8032"/>
    <lineage>
        <taxon>Eukaryota</taxon>
        <taxon>Metazoa</taxon>
        <taxon>Chordata</taxon>
        <taxon>Craniata</taxon>
        <taxon>Vertebrata</taxon>
        <taxon>Euteleostomi</taxon>
        <taxon>Actinopterygii</taxon>
        <taxon>Neopterygii</taxon>
        <taxon>Teleostei</taxon>
        <taxon>Protacanthopterygii</taxon>
        <taxon>Salmoniformes</taxon>
        <taxon>Salmonidae</taxon>
        <taxon>Salmoninae</taxon>
        <taxon>Salmo</taxon>
    </lineage>
</organism>
<dbReference type="InParanoid" id="A0A674DLH9"/>
<dbReference type="FunCoup" id="A0A674DLH9">
    <property type="interactions" value="1270"/>
</dbReference>
<dbReference type="Ensembl" id="ENSSTUT00000103663.1">
    <property type="protein sequence ID" value="ENSSTUP00000096516.1"/>
    <property type="gene ID" value="ENSSTUG00000043447.1"/>
</dbReference>
<evidence type="ECO:0000256" key="5">
    <source>
        <dbReference type="SAM" id="MobiDB-lite"/>
    </source>
</evidence>
<feature type="region of interest" description="Disordered" evidence="5">
    <location>
        <begin position="88"/>
        <end position="109"/>
    </location>
</feature>
<evidence type="ECO:0000256" key="2">
    <source>
        <dbReference type="ARBA" id="ARBA00022490"/>
    </source>
</evidence>
<dbReference type="InterPro" id="IPR029135">
    <property type="entry name" value="PPP1R35_C"/>
</dbReference>
<evidence type="ECO:0000256" key="3">
    <source>
        <dbReference type="ARBA" id="ARBA00023212"/>
    </source>
</evidence>
<reference evidence="7" key="2">
    <citation type="submission" date="2025-09" db="UniProtKB">
        <authorList>
            <consortium name="Ensembl"/>
        </authorList>
    </citation>
    <scope>IDENTIFICATION</scope>
</reference>
<comment type="subcellular location">
    <subcellularLocation>
        <location evidence="1">Cytoplasm</location>
        <location evidence="1">Cytoskeleton</location>
        <location evidence="1">Microtubule organizing center</location>
        <location evidence="1">Centrosome</location>
        <location evidence="1">Centriole</location>
    </subcellularLocation>
</comment>
<dbReference type="Proteomes" id="UP000472277">
    <property type="component" value="Chromosome 37"/>
</dbReference>
<keyword evidence="3" id="KW-0206">Cytoskeleton</keyword>
<evidence type="ECO:0000313" key="8">
    <source>
        <dbReference type="Proteomes" id="UP000472277"/>
    </source>
</evidence>
<feature type="region of interest" description="Disordered" evidence="5">
    <location>
        <begin position="116"/>
        <end position="135"/>
    </location>
</feature>
<feature type="domain" description="Protein phosphatase 1 regulatory subunit 35 C-terminal" evidence="6">
    <location>
        <begin position="138"/>
        <end position="277"/>
    </location>
</feature>
<evidence type="ECO:0000313" key="7">
    <source>
        <dbReference type="Ensembl" id="ENSSTUP00000096516.1"/>
    </source>
</evidence>